<dbReference type="Pfam" id="PF13589">
    <property type="entry name" value="HATPase_c_3"/>
    <property type="match status" value="1"/>
</dbReference>
<proteinExistence type="predicted"/>
<dbReference type="InterPro" id="IPR036890">
    <property type="entry name" value="HATPase_C_sf"/>
</dbReference>
<comment type="caution">
    <text evidence="1">The sequence shown here is derived from an EMBL/GenBank/DDBJ whole genome shotgun (WGS) entry which is preliminary data.</text>
</comment>
<gene>
    <name evidence="1" type="ORF">US54_C0060G0004</name>
</gene>
<dbReference type="EMBL" id="LBTJ01000060">
    <property type="protein sequence ID" value="KKQ36658.1"/>
    <property type="molecule type" value="Genomic_DNA"/>
</dbReference>
<sequence length="501" mass="57366">MATSTISIRFDKSHLTSIGERLYTQSLDLVRELVANAYDADATRVNIIADNGLIIVEDNGTGMSRMGIEQYFTIGSRFKKENPVSPGYKRIRIGEFGIGKFAVLSLCDRFELFTRSDGYAATIIFDKEDFIERDDWEVPIVEHEVTIKNDTGTRVTLYDVKRQLSVNDLERYLTSTFPLTDPKFVIFLNEHRLEPKYITGERIYIKHSVKGHGMIKGEIILSVLMLPSELTGIGIRVKGVLIRRETFGMEEHHTFISHKLTGEVRADFIPITTDRSGFITDSPAYTQFVGYMKKKLVQVVKKLERRSIHYADKKSEKLLSNVLAKLRDSLRKNNDMFGSADLPLFKKKKTKPLTNQGINDSIIGQQMIGNKLGKKRGFMTPEDEMKMALKEAVKKLRPKTRRHVKTVLRDDHRIVKKITIGGTELLVSFAHLGSQERESFVDGGIIFINRDHPLFVRIDRKAELTQYHLMRLVSQELIKFAYPKNLEVAFDWQGKIITDAF</sequence>
<dbReference type="STRING" id="1618481.US54_C0060G0004"/>
<dbReference type="Gene3D" id="3.30.565.10">
    <property type="entry name" value="Histidine kinase-like ATPase, C-terminal domain"/>
    <property type="match status" value="1"/>
</dbReference>
<dbReference type="Proteomes" id="UP000034471">
    <property type="component" value="Unassembled WGS sequence"/>
</dbReference>
<evidence type="ECO:0000313" key="1">
    <source>
        <dbReference type="EMBL" id="KKQ36658.1"/>
    </source>
</evidence>
<reference evidence="1 2" key="1">
    <citation type="journal article" date="2015" name="Nature">
        <title>rRNA introns, odd ribosomes, and small enigmatic genomes across a large radiation of phyla.</title>
        <authorList>
            <person name="Brown C.T."/>
            <person name="Hug L.A."/>
            <person name="Thomas B.C."/>
            <person name="Sharon I."/>
            <person name="Castelle C.J."/>
            <person name="Singh A."/>
            <person name="Wilkins M.J."/>
            <person name="Williams K.H."/>
            <person name="Banfield J.F."/>
        </authorList>
    </citation>
    <scope>NUCLEOTIDE SEQUENCE [LARGE SCALE GENOMIC DNA]</scope>
</reference>
<protein>
    <recommendedName>
        <fullName evidence="3">ATP-binding protein</fullName>
    </recommendedName>
</protein>
<dbReference type="AlphaFoldDB" id="A0A0G0H0B6"/>
<evidence type="ECO:0008006" key="3">
    <source>
        <dbReference type="Google" id="ProtNLM"/>
    </source>
</evidence>
<evidence type="ECO:0000313" key="2">
    <source>
        <dbReference type="Proteomes" id="UP000034471"/>
    </source>
</evidence>
<accession>A0A0G0H0B6</accession>
<name>A0A0G0H0B6_9BACT</name>
<organism evidence="1 2">
    <name type="scientific">Candidatus Roizmanbacteria bacterium GW2011_GWA2_37_7</name>
    <dbReference type="NCBI Taxonomy" id="1618481"/>
    <lineage>
        <taxon>Bacteria</taxon>
        <taxon>Candidatus Roizmaniibacteriota</taxon>
    </lineage>
</organism>
<dbReference type="SUPFAM" id="SSF55874">
    <property type="entry name" value="ATPase domain of HSP90 chaperone/DNA topoisomerase II/histidine kinase"/>
    <property type="match status" value="1"/>
</dbReference>